<sequence length="69" mass="7636">TWACDPSGDNKLMELWTSFYEAYRSLDPGVCGVIYTELLPSSNTSVHASVFFAYNFNLAGFIGPSSFKN</sequence>
<protein>
    <submittedName>
        <fullName evidence="1">(rape) hypothetical protein</fullName>
    </submittedName>
</protein>
<name>A0A816ZNJ2_BRANA</name>
<feature type="non-terminal residue" evidence="1">
    <location>
        <position position="69"/>
    </location>
</feature>
<feature type="non-terminal residue" evidence="1">
    <location>
        <position position="1"/>
    </location>
</feature>
<organism evidence="1">
    <name type="scientific">Brassica napus</name>
    <name type="common">Rape</name>
    <dbReference type="NCBI Taxonomy" id="3708"/>
    <lineage>
        <taxon>Eukaryota</taxon>
        <taxon>Viridiplantae</taxon>
        <taxon>Streptophyta</taxon>
        <taxon>Embryophyta</taxon>
        <taxon>Tracheophyta</taxon>
        <taxon>Spermatophyta</taxon>
        <taxon>Magnoliopsida</taxon>
        <taxon>eudicotyledons</taxon>
        <taxon>Gunneridae</taxon>
        <taxon>Pentapetalae</taxon>
        <taxon>rosids</taxon>
        <taxon>malvids</taxon>
        <taxon>Brassicales</taxon>
        <taxon>Brassicaceae</taxon>
        <taxon>Brassiceae</taxon>
        <taxon>Brassica</taxon>
    </lineage>
</organism>
<gene>
    <name evidence="1" type="ORF">DARMORV10_A08P03670.1</name>
</gene>
<dbReference type="Proteomes" id="UP001295469">
    <property type="component" value="Chromosome A08"/>
</dbReference>
<reference evidence="1" key="1">
    <citation type="submission" date="2021-01" db="EMBL/GenBank/DDBJ databases">
        <authorList>
            <consortium name="Genoscope - CEA"/>
            <person name="William W."/>
        </authorList>
    </citation>
    <scope>NUCLEOTIDE SEQUENCE</scope>
</reference>
<proteinExistence type="predicted"/>
<accession>A0A816ZNJ2</accession>
<evidence type="ECO:0000313" key="1">
    <source>
        <dbReference type="EMBL" id="CAF2216852.1"/>
    </source>
</evidence>
<dbReference type="EMBL" id="HG994362">
    <property type="protein sequence ID" value="CAF2216852.1"/>
    <property type="molecule type" value="Genomic_DNA"/>
</dbReference>
<dbReference type="AlphaFoldDB" id="A0A816ZNJ2"/>